<dbReference type="Proteomes" id="UP000265618">
    <property type="component" value="Unassembled WGS sequence"/>
</dbReference>
<comment type="caution">
    <text evidence="8">The sequence shown here is derived from an EMBL/GenBank/DDBJ whole genome shotgun (WGS) entry which is preliminary data.</text>
</comment>
<dbReference type="SUPFAM" id="SSF117281">
    <property type="entry name" value="Kelch motif"/>
    <property type="match status" value="1"/>
</dbReference>
<dbReference type="GO" id="GO:0004386">
    <property type="term" value="F:helicase activity"/>
    <property type="evidence" value="ECO:0007669"/>
    <property type="project" value="UniProtKB-KW"/>
</dbReference>
<evidence type="ECO:0000259" key="7">
    <source>
        <dbReference type="PROSITE" id="PS51194"/>
    </source>
</evidence>
<dbReference type="InterPro" id="IPR027417">
    <property type="entry name" value="P-loop_NTPase"/>
</dbReference>
<evidence type="ECO:0008006" key="10">
    <source>
        <dbReference type="Google" id="ProtNLM"/>
    </source>
</evidence>
<keyword evidence="5" id="KW-0175">Coiled coil</keyword>
<evidence type="ECO:0000259" key="6">
    <source>
        <dbReference type="PROSITE" id="PS51192"/>
    </source>
</evidence>
<feature type="coiled-coil region" evidence="5">
    <location>
        <begin position="695"/>
        <end position="722"/>
    </location>
</feature>
<dbReference type="PROSITE" id="PS51194">
    <property type="entry name" value="HELICASE_CTER"/>
    <property type="match status" value="1"/>
</dbReference>
<evidence type="ECO:0000256" key="1">
    <source>
        <dbReference type="ARBA" id="ARBA00022741"/>
    </source>
</evidence>
<evidence type="ECO:0000313" key="8">
    <source>
        <dbReference type="EMBL" id="GIQ82087.1"/>
    </source>
</evidence>
<dbReference type="InterPro" id="IPR001650">
    <property type="entry name" value="Helicase_C-like"/>
</dbReference>
<dbReference type="Pfam" id="PF00271">
    <property type="entry name" value="Helicase_C"/>
    <property type="match status" value="1"/>
</dbReference>
<keyword evidence="3" id="KW-0347">Helicase</keyword>
<proteinExistence type="predicted"/>
<name>A0A9K3CTC2_9EUKA</name>
<dbReference type="PANTHER" id="PTHR18934:SF99">
    <property type="entry name" value="ATP-DEPENDENT RNA HELICASE DHX37-RELATED"/>
    <property type="match status" value="1"/>
</dbReference>
<keyword evidence="9" id="KW-1185">Reference proteome</keyword>
<dbReference type="EMBL" id="BDIP01000587">
    <property type="protein sequence ID" value="GIQ82087.1"/>
    <property type="molecule type" value="Genomic_DNA"/>
</dbReference>
<dbReference type="GO" id="GO:0016787">
    <property type="term" value="F:hydrolase activity"/>
    <property type="evidence" value="ECO:0007669"/>
    <property type="project" value="UniProtKB-KW"/>
</dbReference>
<accession>A0A9K3CTC2</accession>
<dbReference type="GO" id="GO:0005524">
    <property type="term" value="F:ATP binding"/>
    <property type="evidence" value="ECO:0007669"/>
    <property type="project" value="UniProtKB-KW"/>
</dbReference>
<dbReference type="SMART" id="SM00487">
    <property type="entry name" value="DEXDc"/>
    <property type="match status" value="1"/>
</dbReference>
<reference evidence="8 9" key="1">
    <citation type="journal article" date="2018" name="PLoS ONE">
        <title>The draft genome of Kipferlia bialata reveals reductive genome evolution in fornicate parasites.</title>
        <authorList>
            <person name="Tanifuji G."/>
            <person name="Takabayashi S."/>
            <person name="Kume K."/>
            <person name="Takagi M."/>
            <person name="Nakayama T."/>
            <person name="Kamikawa R."/>
            <person name="Inagaki Y."/>
            <person name="Hashimoto T."/>
        </authorList>
    </citation>
    <scope>NUCLEOTIDE SEQUENCE [LARGE SCALE GENOMIC DNA]</scope>
    <source>
        <strain evidence="8">NY0173</strain>
    </source>
</reference>
<dbReference type="Gene3D" id="1.20.120.1080">
    <property type="match status" value="1"/>
</dbReference>
<dbReference type="SMART" id="SM00847">
    <property type="entry name" value="HA2"/>
    <property type="match status" value="1"/>
</dbReference>
<dbReference type="Gene3D" id="2.120.10.80">
    <property type="entry name" value="Kelch-type beta propeller"/>
    <property type="match status" value="1"/>
</dbReference>
<sequence length="1618" mass="177039">MSGGSSSDTVSDIAVSRSVGGLVRCQLVDAASTSSTIGYVRVQCDLQDSVYRVDVLEDDAEGLAVYSLARPRRGLEYQWVLHKTSITSASLPLVTHACSLFSLGSSLVLVGGGPNTDGATSDAFCYAVDTSLFHDTSDQPPQWRQRVPPPVRVEYAGCVVVGSTAHLLGGVTNRMHLTFSLDGGWERLPDMPLSAVSPGVLSVGGYLVVIGGQGHEGQIHVYERETCLWTKVNDAGSRVSLVKACMLDDTTAVVHGTGGTVTLDTTWKCRMGQAIARERARRVLSLRVPLSPQHPVRAALPVPVTHVGCIFLNRDRTGVSLLLNCQRRREDDTVVLSLMQEQLPPHSQPPYTQLMTILLRSGFGATPPPSVTRSLQATQPVTSGHRVIYSSQATAWVVTRLTSIPSVPHKTHTNTSLQWVSLESLREVVLGSRASTTSSIETWSVYGTSTARVSQSLSTCIRDPTVRECLSRIGQICPITSLIDKAADHMSHVIGTAMSEAREIVSLSRDELVVRLYGPKWTLSLAVPVVPPRPLLQTVTPGSIRYRDIVACLPEWHQQIYGVRAVIVPARQAVFEQQKRQLTANGELLGVYDPLYHGTPDVWRATQIALHGFDRSKVVRGSGMYTTTDVNTALSYTQGSIRPNTYGSLTILKGLQTNDVEHDSATIHIFQDPANLLCVATIDFGEDTSNTDAEEEAARERLMQHQREIERVNEAIMAAERQFRVKTMHRMRVATAGYLSVLGSLQDRLSSNTVPLSASEFASIKTAFINEKSQYGGHLPIFNDKTEIVNRLRTHDVLLLHAPTGTGKSTHLPQYIVDEVLPDETRPVAVLQPKRVNCTSLASYIATQRGTRVGGGVGYRLGGGVHRVSEHTRIEFVTHGLFARLALHGDIVSRYCAVIVDEAHVEGSDVNECLAALRNAMRVNHTSHSTSTFKVVVCSATLLPQKQETLAHYLCGDAVTYSSLSVTAAAFPVHTIYRDIPDVPSDDTERGGMMNDSLMTATVESALQFLSISDTGSVLVFLPGAKALTDAMHCIVGFMDSDPETEVGASGLRFQIGDTRIGVLPFHGTQSREERDIVLRYTSHGLDRVVVLATNLAETGLTIPDIRCVVDTGLERVVSWDTERRCEVMTLQYASASSLDQRRGRAGRTGSGVCIRLYSEDTYHSTTKSMAMQCNPEGTCLRQLAMLDNSKRWEFLHPIPDRDRGYALDVLKRVGAVSLDGHITPAGSLFVALGVSARVGAFLLECDNSGCLCSGCVIAAVLTAGSLTLPLTVHNQESPLNMYVHPTGDHLTLLQLYNAYTGEVNKHQWCIDIGIDIAHFASTQRVFDGMVNTLTHHGYSVADSDTLLEDTEECHCLLLKALRAAFADQLATVGPTQYSLHQLTLTSLGVTLSRATVSLTNTSVLYDSVFIHTQCIMVYHSRQHLDTMDGPRVSIVSYVPDTRVADGHTTDWTLPTQHEDVESTELLVEKILLPKNLTQMSRRLRRMDQQITITQPSVASRSHAAPEAEVKVRLTAPTHAFVAAHDRFWDIVSESVTEHVSIAVPRGQNMQRLDTGLQGLARQVQEELQTLRQETHGWILRLDRAHYRVVMSLGGPGKCHLPSYIARVKELVRSNGGM</sequence>
<protein>
    <recommendedName>
        <fullName evidence="10">RNA helicase</fullName>
    </recommendedName>
</protein>
<keyword evidence="2" id="KW-0378">Hydrolase</keyword>
<evidence type="ECO:0000256" key="5">
    <source>
        <dbReference type="SAM" id="Coils"/>
    </source>
</evidence>
<dbReference type="Gene3D" id="3.40.50.300">
    <property type="entry name" value="P-loop containing nucleotide triphosphate hydrolases"/>
    <property type="match status" value="2"/>
</dbReference>
<dbReference type="InterPro" id="IPR011545">
    <property type="entry name" value="DEAD/DEAH_box_helicase_dom"/>
</dbReference>
<dbReference type="InterPro" id="IPR014001">
    <property type="entry name" value="Helicase_ATP-bd"/>
</dbReference>
<keyword evidence="4" id="KW-0067">ATP-binding</keyword>
<dbReference type="InterPro" id="IPR015915">
    <property type="entry name" value="Kelch-typ_b-propeller"/>
</dbReference>
<dbReference type="PROSITE" id="PS51192">
    <property type="entry name" value="HELICASE_ATP_BIND_1"/>
    <property type="match status" value="1"/>
</dbReference>
<dbReference type="PANTHER" id="PTHR18934">
    <property type="entry name" value="ATP-DEPENDENT RNA HELICASE"/>
    <property type="match status" value="1"/>
</dbReference>
<dbReference type="Pfam" id="PF00270">
    <property type="entry name" value="DEAD"/>
    <property type="match status" value="1"/>
</dbReference>
<dbReference type="SMART" id="SM00490">
    <property type="entry name" value="HELICc"/>
    <property type="match status" value="1"/>
</dbReference>
<evidence type="ECO:0000256" key="3">
    <source>
        <dbReference type="ARBA" id="ARBA00022806"/>
    </source>
</evidence>
<dbReference type="SUPFAM" id="SSF52540">
    <property type="entry name" value="P-loop containing nucleoside triphosphate hydrolases"/>
    <property type="match status" value="1"/>
</dbReference>
<dbReference type="GO" id="GO:0003723">
    <property type="term" value="F:RNA binding"/>
    <property type="evidence" value="ECO:0007669"/>
    <property type="project" value="TreeGrafter"/>
</dbReference>
<evidence type="ECO:0000256" key="2">
    <source>
        <dbReference type="ARBA" id="ARBA00022801"/>
    </source>
</evidence>
<gene>
    <name evidence="8" type="ORF">KIPB_003168</name>
</gene>
<keyword evidence="1" id="KW-0547">Nucleotide-binding</keyword>
<dbReference type="CDD" id="cd18791">
    <property type="entry name" value="SF2_C_RHA"/>
    <property type="match status" value="1"/>
</dbReference>
<feature type="domain" description="Helicase C-terminal" evidence="7">
    <location>
        <begin position="1024"/>
        <end position="1187"/>
    </location>
</feature>
<evidence type="ECO:0000256" key="4">
    <source>
        <dbReference type="ARBA" id="ARBA00022840"/>
    </source>
</evidence>
<evidence type="ECO:0000313" key="9">
    <source>
        <dbReference type="Proteomes" id="UP000265618"/>
    </source>
</evidence>
<organism evidence="8 9">
    <name type="scientific">Kipferlia bialata</name>
    <dbReference type="NCBI Taxonomy" id="797122"/>
    <lineage>
        <taxon>Eukaryota</taxon>
        <taxon>Metamonada</taxon>
        <taxon>Carpediemonas-like organisms</taxon>
        <taxon>Kipferlia</taxon>
    </lineage>
</organism>
<feature type="domain" description="Helicase ATP-binding" evidence="6">
    <location>
        <begin position="789"/>
        <end position="954"/>
    </location>
</feature>
<dbReference type="InterPro" id="IPR007502">
    <property type="entry name" value="Helicase-assoc_dom"/>
</dbReference>